<dbReference type="Proteomes" id="UP000263753">
    <property type="component" value="Chromosome"/>
</dbReference>
<protein>
    <submittedName>
        <fullName evidence="2">Uncharacterized protein</fullName>
    </submittedName>
</protein>
<sequence length="99" mass="11863">MTKKLQLYDALMIINVWYLIYLNFFKIQYVKYCEKTSSNLGRKILNVIFHLNVIITEHRYYLALSKTHYFRLTVTIITDQKRGHQDLFLCLMLSVQPNG</sequence>
<reference evidence="3" key="1">
    <citation type="submission" date="2018-09" db="EMBL/GenBank/DDBJ databases">
        <title>The complete genome of Acinetobacter sp. strain WCHAc010005.</title>
        <authorList>
            <person name="Hu Y."/>
            <person name="Long H."/>
            <person name="Feng Y."/>
            <person name="Zong Z."/>
        </authorList>
    </citation>
    <scope>NUCLEOTIDE SEQUENCE [LARGE SCALE GENOMIC DNA]</scope>
    <source>
        <strain evidence="3">WCHAc010005</strain>
    </source>
</reference>
<feature type="transmembrane region" description="Helical" evidence="1">
    <location>
        <begin position="7"/>
        <end position="24"/>
    </location>
</feature>
<keyword evidence="1" id="KW-1133">Transmembrane helix</keyword>
<dbReference type="AlphaFoldDB" id="A0A3B7LUF4"/>
<gene>
    <name evidence="2" type="ORF">CDG60_07095</name>
</gene>
<evidence type="ECO:0000313" key="3">
    <source>
        <dbReference type="Proteomes" id="UP000263753"/>
    </source>
</evidence>
<evidence type="ECO:0000256" key="1">
    <source>
        <dbReference type="SAM" id="Phobius"/>
    </source>
</evidence>
<proteinExistence type="predicted"/>
<dbReference type="KEGG" id="achi:CDG60_07095"/>
<keyword evidence="1" id="KW-0472">Membrane</keyword>
<dbReference type="EMBL" id="CP032134">
    <property type="protein sequence ID" value="AXY56356.1"/>
    <property type="molecule type" value="Genomic_DNA"/>
</dbReference>
<organism evidence="2 3">
    <name type="scientific">Acinetobacter chinensis</name>
    <dbReference type="NCBI Taxonomy" id="2004650"/>
    <lineage>
        <taxon>Bacteria</taxon>
        <taxon>Pseudomonadati</taxon>
        <taxon>Pseudomonadota</taxon>
        <taxon>Gammaproteobacteria</taxon>
        <taxon>Moraxellales</taxon>
        <taxon>Moraxellaceae</taxon>
        <taxon>Acinetobacter</taxon>
    </lineage>
</organism>
<keyword evidence="1" id="KW-0812">Transmembrane</keyword>
<name>A0A3B7LUF4_9GAMM</name>
<accession>A0A3B7LUF4</accession>
<evidence type="ECO:0000313" key="2">
    <source>
        <dbReference type="EMBL" id="AXY56356.1"/>
    </source>
</evidence>